<dbReference type="PANTHER" id="PTHR11695">
    <property type="entry name" value="ALCOHOL DEHYDROGENASE RELATED"/>
    <property type="match status" value="1"/>
</dbReference>
<accession>A0A6S7GCE6</accession>
<comment type="subcellular location">
    <subcellularLocation>
        <location evidence="1">Mitochondrion</location>
    </subcellularLocation>
</comment>
<evidence type="ECO:0000256" key="2">
    <source>
        <dbReference type="ARBA" id="ARBA00010371"/>
    </source>
</evidence>
<gene>
    <name evidence="6" type="ORF">PACLA_8A081393</name>
</gene>
<evidence type="ECO:0000313" key="6">
    <source>
        <dbReference type="EMBL" id="CAB3986922.1"/>
    </source>
</evidence>
<dbReference type="Pfam" id="PF08240">
    <property type="entry name" value="ADH_N"/>
    <property type="match status" value="1"/>
</dbReference>
<dbReference type="Pfam" id="PF13602">
    <property type="entry name" value="ADH_zinc_N_2"/>
    <property type="match status" value="1"/>
</dbReference>
<dbReference type="Gene3D" id="3.90.180.10">
    <property type="entry name" value="Medium-chain alcohol dehydrogenases, catalytic domain"/>
    <property type="match status" value="1"/>
</dbReference>
<dbReference type="SUPFAM" id="SSF50129">
    <property type="entry name" value="GroES-like"/>
    <property type="match status" value="1"/>
</dbReference>
<evidence type="ECO:0000256" key="4">
    <source>
        <dbReference type="ARBA" id="ARBA00023002"/>
    </source>
</evidence>
<dbReference type="CDD" id="cd08248">
    <property type="entry name" value="RTN4I1"/>
    <property type="match status" value="1"/>
</dbReference>
<dbReference type="Gene3D" id="3.40.50.720">
    <property type="entry name" value="NAD(P)-binding Rossmann-like Domain"/>
    <property type="match status" value="1"/>
</dbReference>
<organism evidence="6 7">
    <name type="scientific">Paramuricea clavata</name>
    <name type="common">Red gorgonian</name>
    <name type="synonym">Violescent sea-whip</name>
    <dbReference type="NCBI Taxonomy" id="317549"/>
    <lineage>
        <taxon>Eukaryota</taxon>
        <taxon>Metazoa</taxon>
        <taxon>Cnidaria</taxon>
        <taxon>Anthozoa</taxon>
        <taxon>Octocorallia</taxon>
        <taxon>Malacalcyonacea</taxon>
        <taxon>Plexauridae</taxon>
        <taxon>Paramuricea</taxon>
    </lineage>
</organism>
<dbReference type="Proteomes" id="UP001152795">
    <property type="component" value="Unassembled WGS sequence"/>
</dbReference>
<dbReference type="InterPro" id="IPR011032">
    <property type="entry name" value="GroES-like_sf"/>
</dbReference>
<dbReference type="GO" id="GO:0005739">
    <property type="term" value="C:mitochondrion"/>
    <property type="evidence" value="ECO:0007669"/>
    <property type="project" value="UniProtKB-SubCell"/>
</dbReference>
<keyword evidence="4" id="KW-0560">Oxidoreductase</keyword>
<evidence type="ECO:0000256" key="1">
    <source>
        <dbReference type="ARBA" id="ARBA00004173"/>
    </source>
</evidence>
<dbReference type="InterPro" id="IPR037397">
    <property type="entry name" value="RTN4IP1"/>
</dbReference>
<dbReference type="EMBL" id="CACRXK020001093">
    <property type="protein sequence ID" value="CAB3986922.1"/>
    <property type="molecule type" value="Genomic_DNA"/>
</dbReference>
<dbReference type="InterPro" id="IPR036291">
    <property type="entry name" value="NAD(P)-bd_dom_sf"/>
</dbReference>
<evidence type="ECO:0000313" key="7">
    <source>
        <dbReference type="Proteomes" id="UP001152795"/>
    </source>
</evidence>
<reference evidence="6" key="1">
    <citation type="submission" date="2020-04" db="EMBL/GenBank/DDBJ databases">
        <authorList>
            <person name="Alioto T."/>
            <person name="Alioto T."/>
            <person name="Gomez Garrido J."/>
        </authorList>
    </citation>
    <scope>NUCLEOTIDE SEQUENCE</scope>
    <source>
        <strain evidence="6">A484AB</strain>
    </source>
</reference>
<keyword evidence="5" id="KW-0496">Mitochondrion</keyword>
<proteinExistence type="inferred from homology"/>
<dbReference type="InterPro" id="IPR013154">
    <property type="entry name" value="ADH-like_N"/>
</dbReference>
<keyword evidence="3" id="KW-0809">Transit peptide</keyword>
<comment type="caution">
    <text evidence="6">The sequence shown here is derived from an EMBL/GenBank/DDBJ whole genome shotgun (WGS) entry which is preliminary data.</text>
</comment>
<dbReference type="PANTHER" id="PTHR11695:SF294">
    <property type="entry name" value="RETICULON-4-INTERACTING PROTEIN 1, MITOCHONDRIAL"/>
    <property type="match status" value="1"/>
</dbReference>
<dbReference type="SMART" id="SM00829">
    <property type="entry name" value="PKS_ER"/>
    <property type="match status" value="1"/>
</dbReference>
<evidence type="ECO:0000256" key="3">
    <source>
        <dbReference type="ARBA" id="ARBA00022946"/>
    </source>
</evidence>
<dbReference type="AlphaFoldDB" id="A0A6S7GCE6"/>
<sequence length="387" mass="42428">MLRTVFRTAACILNVGKGQSIAHFSTKSAPSRMQAWCLYHYGENNIPILDDVDVQTSLKPNEVLVQVKAASLNPIDALMTEGFGSVLLKSLKKFNKSELAEFPVILGRDFSGVVVKRGAQATRVREGDEVWGTPAVWRHGAFAQYCCVGQDELALKPKKLNHIEAASLAYVHLTMWSALCDSGGLTEENAKNKRVFIVGGSGGVGNIGIQVMKEWGAHVTTSCSTDAVELVKRLGADDVIDYKSEDVAKRIKSEPRYDVILDSVGGQLEYFTNNAGRSCSKSTYVTLMPPMLDIIDESGLALGSLRSAGTFFAMALRQRLNSNIDYKWGYFRPNSVALNYLESLVSKDKVVPVLDSVYPFSDLPKAIERLNQGHLRGKIVVNFQAPS</sequence>
<dbReference type="InterPro" id="IPR020843">
    <property type="entry name" value="ER"/>
</dbReference>
<dbReference type="InterPro" id="IPR050700">
    <property type="entry name" value="YIM1/Zinc_Alcohol_DH_Fams"/>
</dbReference>
<dbReference type="GO" id="GO:0016491">
    <property type="term" value="F:oxidoreductase activity"/>
    <property type="evidence" value="ECO:0007669"/>
    <property type="project" value="UniProtKB-KW"/>
</dbReference>
<dbReference type="SUPFAM" id="SSF51735">
    <property type="entry name" value="NAD(P)-binding Rossmann-fold domains"/>
    <property type="match status" value="1"/>
</dbReference>
<comment type="similarity">
    <text evidence="2">Belongs to the zinc-containing alcohol dehydrogenase family. Quinone oxidoreductase subfamily.</text>
</comment>
<keyword evidence="7" id="KW-1185">Reference proteome</keyword>
<name>A0A6S7GCE6_PARCT</name>
<dbReference type="OrthoDB" id="48317at2759"/>
<dbReference type="FunFam" id="3.40.50.720:FF:000147">
    <property type="entry name" value="Reticulon-4-interacting protein 1 homolog, mitochondrial"/>
    <property type="match status" value="1"/>
</dbReference>
<evidence type="ECO:0000256" key="5">
    <source>
        <dbReference type="ARBA" id="ARBA00023128"/>
    </source>
</evidence>
<protein>
    <submittedName>
        <fullName evidence="6">Reticulon-4-interacting 1, mitochondrial isoform X1</fullName>
    </submittedName>
</protein>